<feature type="transmembrane region" description="Helical" evidence="1">
    <location>
        <begin position="68"/>
        <end position="90"/>
    </location>
</feature>
<evidence type="ECO:0000313" key="2">
    <source>
        <dbReference type="EMBL" id="TDL22492.1"/>
    </source>
</evidence>
<proteinExistence type="predicted"/>
<dbReference type="EMBL" id="ML170174">
    <property type="protein sequence ID" value="TDL22492.1"/>
    <property type="molecule type" value="Genomic_DNA"/>
</dbReference>
<organism evidence="2 3">
    <name type="scientific">Rickenella mellea</name>
    <dbReference type="NCBI Taxonomy" id="50990"/>
    <lineage>
        <taxon>Eukaryota</taxon>
        <taxon>Fungi</taxon>
        <taxon>Dikarya</taxon>
        <taxon>Basidiomycota</taxon>
        <taxon>Agaricomycotina</taxon>
        <taxon>Agaricomycetes</taxon>
        <taxon>Hymenochaetales</taxon>
        <taxon>Rickenellaceae</taxon>
        <taxon>Rickenella</taxon>
    </lineage>
</organism>
<name>A0A4Y7Q5R9_9AGAM</name>
<feature type="transmembrane region" description="Helical" evidence="1">
    <location>
        <begin position="259"/>
        <end position="279"/>
    </location>
</feature>
<reference evidence="2 3" key="1">
    <citation type="submission" date="2018-06" db="EMBL/GenBank/DDBJ databases">
        <title>A transcriptomic atlas of mushroom development highlights an independent origin of complex multicellularity.</title>
        <authorList>
            <consortium name="DOE Joint Genome Institute"/>
            <person name="Krizsan K."/>
            <person name="Almasi E."/>
            <person name="Merenyi Z."/>
            <person name="Sahu N."/>
            <person name="Viragh M."/>
            <person name="Koszo T."/>
            <person name="Mondo S."/>
            <person name="Kiss B."/>
            <person name="Balint B."/>
            <person name="Kues U."/>
            <person name="Barry K."/>
            <person name="Hegedus J.C."/>
            <person name="Henrissat B."/>
            <person name="Johnson J."/>
            <person name="Lipzen A."/>
            <person name="Ohm R."/>
            <person name="Nagy I."/>
            <person name="Pangilinan J."/>
            <person name="Yan J."/>
            <person name="Xiong Y."/>
            <person name="Grigoriev I.V."/>
            <person name="Hibbett D.S."/>
            <person name="Nagy L.G."/>
        </authorList>
    </citation>
    <scope>NUCLEOTIDE SEQUENCE [LARGE SCALE GENOMIC DNA]</scope>
    <source>
        <strain evidence="2 3">SZMC22713</strain>
    </source>
</reference>
<evidence type="ECO:0000313" key="3">
    <source>
        <dbReference type="Proteomes" id="UP000294933"/>
    </source>
</evidence>
<evidence type="ECO:0000256" key="1">
    <source>
        <dbReference type="SAM" id="Phobius"/>
    </source>
</evidence>
<feature type="transmembrane region" description="Helical" evidence="1">
    <location>
        <begin position="359"/>
        <end position="382"/>
    </location>
</feature>
<dbReference type="Proteomes" id="UP000294933">
    <property type="component" value="Unassembled WGS sequence"/>
</dbReference>
<feature type="transmembrane region" description="Helical" evidence="1">
    <location>
        <begin position="121"/>
        <end position="148"/>
    </location>
</feature>
<sequence length="388" mass="42263">MNTERSFLDMSPPTQGLRKVCGQYLVMFTIFGVAAAFGAAVVVLGTIMRHHIIDDCVYTNLWALRLGGSGGAILGTLLYPAIISDGAMFFGRTRTWFLNFDPNNHLTWLTSTPRKAFMVSIILITIGIVSSIVFGIASGVLGLSVLYLSGDEEEHLIRTIIEIGSVSGIVTGFAVGILLVVWFVWERFGAPSRAQAHAPPISTHPVDHAGQRLVERWWMRLALLIGDAGITAALGAATITLGTKMLYHRIDECIYTNIWSVRVGSFGGGIFGILLYPAITSHGAILLQRTSNWFLDFDSGNNLKWLHSKRLKTVVAFMIVVTISIVSSVVFGISGGVLGTSVLYLSGNEETHFRVIAEIGSVGGVVTGLAWTIVLMAWWILVRVTKWH</sequence>
<protein>
    <submittedName>
        <fullName evidence="2">Uncharacterized protein</fullName>
    </submittedName>
</protein>
<feature type="transmembrane region" description="Helical" evidence="1">
    <location>
        <begin position="314"/>
        <end position="339"/>
    </location>
</feature>
<feature type="transmembrane region" description="Helical" evidence="1">
    <location>
        <begin position="160"/>
        <end position="185"/>
    </location>
</feature>
<keyword evidence="1" id="KW-1133">Transmembrane helix</keyword>
<keyword evidence="1" id="KW-0812">Transmembrane</keyword>
<dbReference type="VEuPathDB" id="FungiDB:BD410DRAFT_803298"/>
<feature type="transmembrane region" description="Helical" evidence="1">
    <location>
        <begin position="221"/>
        <end position="239"/>
    </location>
</feature>
<keyword evidence="1" id="KW-0472">Membrane</keyword>
<feature type="transmembrane region" description="Helical" evidence="1">
    <location>
        <begin position="21"/>
        <end position="48"/>
    </location>
</feature>
<gene>
    <name evidence="2" type="ORF">BD410DRAFT_803298</name>
</gene>
<keyword evidence="3" id="KW-1185">Reference proteome</keyword>
<accession>A0A4Y7Q5R9</accession>
<dbReference type="AlphaFoldDB" id="A0A4Y7Q5R9"/>